<keyword evidence="10" id="KW-1185">Reference proteome</keyword>
<keyword evidence="2" id="KW-0813">Transport</keyword>
<feature type="transmembrane region" description="Helical" evidence="7">
    <location>
        <begin position="231"/>
        <end position="251"/>
    </location>
</feature>
<evidence type="ECO:0000256" key="1">
    <source>
        <dbReference type="ARBA" id="ARBA00004651"/>
    </source>
</evidence>
<protein>
    <submittedName>
        <fullName evidence="9">MFS family permease</fullName>
    </submittedName>
</protein>
<dbReference type="AlphaFoldDB" id="A0A7Y9LQF9"/>
<keyword evidence="5 7" id="KW-1133">Transmembrane helix</keyword>
<evidence type="ECO:0000256" key="2">
    <source>
        <dbReference type="ARBA" id="ARBA00022448"/>
    </source>
</evidence>
<feature type="transmembrane region" description="Helical" evidence="7">
    <location>
        <begin position="155"/>
        <end position="178"/>
    </location>
</feature>
<evidence type="ECO:0000256" key="3">
    <source>
        <dbReference type="ARBA" id="ARBA00022475"/>
    </source>
</evidence>
<evidence type="ECO:0000256" key="6">
    <source>
        <dbReference type="ARBA" id="ARBA00023136"/>
    </source>
</evidence>
<evidence type="ECO:0000313" key="10">
    <source>
        <dbReference type="Proteomes" id="UP000542125"/>
    </source>
</evidence>
<dbReference type="InterPro" id="IPR050171">
    <property type="entry name" value="MFS_Transporters"/>
</dbReference>
<evidence type="ECO:0000256" key="5">
    <source>
        <dbReference type="ARBA" id="ARBA00022989"/>
    </source>
</evidence>
<dbReference type="Pfam" id="PF07690">
    <property type="entry name" value="MFS_1"/>
    <property type="match status" value="1"/>
</dbReference>
<dbReference type="PROSITE" id="PS50850">
    <property type="entry name" value="MFS"/>
    <property type="match status" value="1"/>
</dbReference>
<dbReference type="EMBL" id="JACBYR010000003">
    <property type="protein sequence ID" value="NYE86055.1"/>
    <property type="molecule type" value="Genomic_DNA"/>
</dbReference>
<dbReference type="GO" id="GO:0022857">
    <property type="term" value="F:transmembrane transporter activity"/>
    <property type="evidence" value="ECO:0007669"/>
    <property type="project" value="InterPro"/>
</dbReference>
<dbReference type="PANTHER" id="PTHR23517">
    <property type="entry name" value="RESISTANCE PROTEIN MDTM, PUTATIVE-RELATED-RELATED"/>
    <property type="match status" value="1"/>
</dbReference>
<dbReference type="InterPro" id="IPR036259">
    <property type="entry name" value="MFS_trans_sf"/>
</dbReference>
<feature type="transmembrane region" description="Helical" evidence="7">
    <location>
        <begin position="334"/>
        <end position="354"/>
    </location>
</feature>
<feature type="transmembrane region" description="Helical" evidence="7">
    <location>
        <begin position="271"/>
        <end position="291"/>
    </location>
</feature>
<keyword evidence="4 7" id="KW-0812">Transmembrane</keyword>
<feature type="domain" description="Major facilitator superfamily (MFS) profile" evidence="8">
    <location>
        <begin position="1"/>
        <end position="386"/>
    </location>
</feature>
<dbReference type="RefSeq" id="WP_179590705.1">
    <property type="nucleotide sequence ID" value="NZ_JACBYR010000003.1"/>
</dbReference>
<evidence type="ECO:0000256" key="7">
    <source>
        <dbReference type="SAM" id="Phobius"/>
    </source>
</evidence>
<dbReference type="InterPro" id="IPR011701">
    <property type="entry name" value="MFS"/>
</dbReference>
<proteinExistence type="predicted"/>
<evidence type="ECO:0000259" key="8">
    <source>
        <dbReference type="PROSITE" id="PS50850"/>
    </source>
</evidence>
<comment type="caution">
    <text evidence="9">The sequence shown here is derived from an EMBL/GenBank/DDBJ whole genome shotgun (WGS) entry which is preliminary data.</text>
</comment>
<feature type="transmembrane region" description="Helical" evidence="7">
    <location>
        <begin position="65"/>
        <end position="85"/>
    </location>
</feature>
<accession>A0A7Y9LQF9</accession>
<feature type="transmembrane region" description="Helical" evidence="7">
    <location>
        <begin position="124"/>
        <end position="149"/>
    </location>
</feature>
<dbReference type="Gene3D" id="1.20.1250.20">
    <property type="entry name" value="MFS general substrate transporter like domains"/>
    <property type="match status" value="1"/>
</dbReference>
<feature type="transmembrane region" description="Helical" evidence="7">
    <location>
        <begin position="91"/>
        <end position="112"/>
    </location>
</feature>
<gene>
    <name evidence="9" type="ORF">FHW18_005374</name>
</gene>
<comment type="subcellular location">
    <subcellularLocation>
        <location evidence="1">Cell membrane</location>
        <topology evidence="1">Multi-pass membrane protein</topology>
    </subcellularLocation>
</comment>
<keyword evidence="3" id="KW-1003">Cell membrane</keyword>
<dbReference type="PANTHER" id="PTHR23517:SF13">
    <property type="entry name" value="MAJOR FACILITATOR SUPERFAMILY MFS_1"/>
    <property type="match status" value="1"/>
</dbReference>
<name>A0A7Y9LQF9_9BURK</name>
<dbReference type="GO" id="GO:0005886">
    <property type="term" value="C:plasma membrane"/>
    <property type="evidence" value="ECO:0007669"/>
    <property type="project" value="UniProtKB-SubCell"/>
</dbReference>
<evidence type="ECO:0000256" key="4">
    <source>
        <dbReference type="ARBA" id="ARBA00022692"/>
    </source>
</evidence>
<keyword evidence="6 7" id="KW-0472">Membrane</keyword>
<dbReference type="SUPFAM" id="SSF103473">
    <property type="entry name" value="MFS general substrate transporter"/>
    <property type="match status" value="1"/>
</dbReference>
<organism evidence="9 10">
    <name type="scientific">Pigmentiphaga litoralis</name>
    <dbReference type="NCBI Taxonomy" id="516702"/>
    <lineage>
        <taxon>Bacteria</taxon>
        <taxon>Pseudomonadati</taxon>
        <taxon>Pseudomonadota</taxon>
        <taxon>Betaproteobacteria</taxon>
        <taxon>Burkholderiales</taxon>
        <taxon>Alcaligenaceae</taxon>
        <taxon>Pigmentiphaga</taxon>
    </lineage>
</organism>
<feature type="transmembrane region" description="Helical" evidence="7">
    <location>
        <begin position="199"/>
        <end position="219"/>
    </location>
</feature>
<reference evidence="9 10" key="1">
    <citation type="submission" date="2020-07" db="EMBL/GenBank/DDBJ databases">
        <title>Genomic Encyclopedia of Type Strains, Phase IV (KMG-V): Genome sequencing to study the core and pangenomes of soil and plant-associated prokaryotes.</title>
        <authorList>
            <person name="Whitman W."/>
        </authorList>
    </citation>
    <scope>NUCLEOTIDE SEQUENCE [LARGE SCALE GENOMIC DNA]</scope>
    <source>
        <strain evidence="9 10">SAS40</strain>
    </source>
</reference>
<feature type="transmembrane region" description="Helical" evidence="7">
    <location>
        <begin position="297"/>
        <end position="322"/>
    </location>
</feature>
<evidence type="ECO:0000313" key="9">
    <source>
        <dbReference type="EMBL" id="NYE86055.1"/>
    </source>
</evidence>
<feature type="transmembrane region" description="Helical" evidence="7">
    <location>
        <begin position="27"/>
        <end position="53"/>
    </location>
</feature>
<dbReference type="InterPro" id="IPR020846">
    <property type="entry name" value="MFS_dom"/>
</dbReference>
<sequence length="393" mass="40734">MFVALAIASALLGSSVPSPLYPHYQEIWHLSSSFVSAVFATYAIGVLMSLTLLGRIADRIRDRRVIVLSGLGVIGLGSVIFAFATTPAWLLVGRLFAGAGTGAMVGAANAALVELDPRDDQQRAAVIGTMAFTAGGALGPVLSGLALQWNLWPTVLPFLAILVTAVCAFVGILASPWVHRPFVPPSQRTGAPPISARTLFASLGFPFLIAMAALMMSWSVGSVFMAASSTIATHLVGILNPALTGLLVFLFQAMGSVSQLAFRTVRFQTSITWGVLVVALAQVGFFLSAWAHSPVGFLIATAFAGLGYGAAFVGAAGLTNYIAPSASRVTVVSWFYVAGYVGGNALPALAVGVLADAFGLFAAVGIFSAVVMAGGIYTLLRNRQLQVAPTPAR</sequence>
<dbReference type="Proteomes" id="UP000542125">
    <property type="component" value="Unassembled WGS sequence"/>
</dbReference>
<feature type="transmembrane region" description="Helical" evidence="7">
    <location>
        <begin position="360"/>
        <end position="380"/>
    </location>
</feature>